<keyword evidence="7" id="KW-1015">Disulfide bond</keyword>
<keyword evidence="3" id="KW-0964">Secreted</keyword>
<gene>
    <name evidence="12" type="primary">Cd59_0</name>
    <name evidence="12" type="ORF">GTO95_0001792</name>
</gene>
<evidence type="ECO:0000256" key="10">
    <source>
        <dbReference type="SAM" id="Phobius"/>
    </source>
</evidence>
<organism evidence="12 13">
    <name type="scientific">Atractosteus spatula</name>
    <name type="common">Alligator gar</name>
    <name type="synonym">Lepisosteus spatula</name>
    <dbReference type="NCBI Taxonomy" id="7917"/>
    <lineage>
        <taxon>Eukaryota</taxon>
        <taxon>Metazoa</taxon>
        <taxon>Chordata</taxon>
        <taxon>Craniata</taxon>
        <taxon>Vertebrata</taxon>
        <taxon>Euteleostomi</taxon>
        <taxon>Actinopterygii</taxon>
        <taxon>Neopterygii</taxon>
        <taxon>Holostei</taxon>
        <taxon>Semionotiformes</taxon>
        <taxon>Lepisosteidae</taxon>
        <taxon>Atractosteus</taxon>
    </lineage>
</organism>
<comment type="caution">
    <text evidence="12">The sequence shown here is derived from an EMBL/GenBank/DDBJ whole genome shotgun (WGS) entry which is preliminary data.</text>
</comment>
<feature type="non-terminal residue" evidence="12">
    <location>
        <position position="119"/>
    </location>
</feature>
<dbReference type="GO" id="GO:0098552">
    <property type="term" value="C:side of membrane"/>
    <property type="evidence" value="ECO:0007669"/>
    <property type="project" value="UniProtKB-KW"/>
</dbReference>
<protein>
    <submittedName>
        <fullName evidence="12">CD59 protein</fullName>
    </submittedName>
</protein>
<dbReference type="Pfam" id="PF25152">
    <property type="entry name" value="CD59"/>
    <property type="match status" value="1"/>
</dbReference>
<keyword evidence="8" id="KW-0325">Glycoprotein</keyword>
<dbReference type="InterPro" id="IPR056949">
    <property type="entry name" value="CD59"/>
</dbReference>
<feature type="transmembrane region" description="Helical" evidence="10">
    <location>
        <begin position="101"/>
        <end position="117"/>
    </location>
</feature>
<dbReference type="Proteomes" id="UP000736164">
    <property type="component" value="Unassembled WGS sequence"/>
</dbReference>
<accession>A0A8J7TEW7</accession>
<dbReference type="GO" id="GO:0005576">
    <property type="term" value="C:extracellular region"/>
    <property type="evidence" value="ECO:0007669"/>
    <property type="project" value="UniProtKB-SubCell"/>
</dbReference>
<dbReference type="EMBL" id="JAAWVO010052367">
    <property type="protein sequence ID" value="MBN3320718.1"/>
    <property type="molecule type" value="Genomic_DNA"/>
</dbReference>
<name>A0A8J7TEW7_ATRSP</name>
<keyword evidence="9" id="KW-0449">Lipoprotein</keyword>
<keyword evidence="5 11" id="KW-0732">Signal</keyword>
<keyword evidence="4" id="KW-0336">GPI-anchor</keyword>
<keyword evidence="13" id="KW-1185">Reference proteome</keyword>
<evidence type="ECO:0000256" key="5">
    <source>
        <dbReference type="ARBA" id="ARBA00022729"/>
    </source>
</evidence>
<feature type="non-terminal residue" evidence="12">
    <location>
        <position position="1"/>
    </location>
</feature>
<evidence type="ECO:0000313" key="13">
    <source>
        <dbReference type="Proteomes" id="UP000736164"/>
    </source>
</evidence>
<sequence>MKNTLVISLVLCSAVFSIGFALKCYKCTGTSPNCPTVEDCGTKNSCLKLTETGGKTIQQCFEYQSCDFQKLSVQFSDIKSFTFKCCNSDLCNSGPASARPLLLPLLASLVVFWWCVLEA</sequence>
<dbReference type="InterPro" id="IPR045860">
    <property type="entry name" value="Snake_toxin-like_sf"/>
</dbReference>
<evidence type="ECO:0000256" key="8">
    <source>
        <dbReference type="ARBA" id="ARBA00023180"/>
    </source>
</evidence>
<dbReference type="Gene3D" id="2.10.60.10">
    <property type="entry name" value="CD59"/>
    <property type="match status" value="1"/>
</dbReference>
<proteinExistence type="predicted"/>
<feature type="chain" id="PRO_5035164323" evidence="11">
    <location>
        <begin position="22"/>
        <end position="119"/>
    </location>
</feature>
<evidence type="ECO:0000256" key="2">
    <source>
        <dbReference type="ARBA" id="ARBA00004613"/>
    </source>
</evidence>
<evidence type="ECO:0000313" key="12">
    <source>
        <dbReference type="EMBL" id="MBN3320718.1"/>
    </source>
</evidence>
<reference evidence="12" key="1">
    <citation type="journal article" date="2021" name="Cell">
        <title>Tracing the genetic footprints of vertebrate landing in non-teleost ray-finned fishes.</title>
        <authorList>
            <person name="Bi X."/>
            <person name="Wang K."/>
            <person name="Yang L."/>
            <person name="Pan H."/>
            <person name="Jiang H."/>
            <person name="Wei Q."/>
            <person name="Fang M."/>
            <person name="Yu H."/>
            <person name="Zhu C."/>
            <person name="Cai Y."/>
            <person name="He Y."/>
            <person name="Gan X."/>
            <person name="Zeng H."/>
            <person name="Yu D."/>
            <person name="Zhu Y."/>
            <person name="Jiang H."/>
            <person name="Qiu Q."/>
            <person name="Yang H."/>
            <person name="Zhang Y.E."/>
            <person name="Wang W."/>
            <person name="Zhu M."/>
            <person name="He S."/>
            <person name="Zhang G."/>
        </authorList>
    </citation>
    <scope>NUCLEOTIDE SEQUENCE</scope>
    <source>
        <strain evidence="12">Allg_001</strain>
    </source>
</reference>
<dbReference type="SUPFAM" id="SSF57302">
    <property type="entry name" value="Snake toxin-like"/>
    <property type="match status" value="1"/>
</dbReference>
<evidence type="ECO:0000256" key="7">
    <source>
        <dbReference type="ARBA" id="ARBA00023157"/>
    </source>
</evidence>
<keyword evidence="10" id="KW-0812">Transmembrane</keyword>
<keyword evidence="6 10" id="KW-0472">Membrane</keyword>
<evidence type="ECO:0000256" key="9">
    <source>
        <dbReference type="ARBA" id="ARBA00023288"/>
    </source>
</evidence>
<evidence type="ECO:0000256" key="4">
    <source>
        <dbReference type="ARBA" id="ARBA00022622"/>
    </source>
</evidence>
<dbReference type="PANTHER" id="PTHR20914">
    <property type="entry name" value="LY6/PLAUR DOMAIN-CONTAINING PROTEIN 8"/>
    <property type="match status" value="1"/>
</dbReference>
<evidence type="ECO:0000256" key="11">
    <source>
        <dbReference type="SAM" id="SignalP"/>
    </source>
</evidence>
<feature type="signal peptide" evidence="11">
    <location>
        <begin position="1"/>
        <end position="21"/>
    </location>
</feature>
<dbReference type="InterPro" id="IPR050918">
    <property type="entry name" value="CNF-like_PLA2_Inhibitor"/>
</dbReference>
<comment type="subcellular location">
    <subcellularLocation>
        <location evidence="1">Membrane</location>
        <topology evidence="1">Lipid-anchor</topology>
        <topology evidence="1">GPI-anchor</topology>
    </subcellularLocation>
    <subcellularLocation>
        <location evidence="2">Secreted</location>
    </subcellularLocation>
</comment>
<evidence type="ECO:0000256" key="1">
    <source>
        <dbReference type="ARBA" id="ARBA00004589"/>
    </source>
</evidence>
<evidence type="ECO:0000256" key="6">
    <source>
        <dbReference type="ARBA" id="ARBA00023136"/>
    </source>
</evidence>
<evidence type="ECO:0000256" key="3">
    <source>
        <dbReference type="ARBA" id="ARBA00022525"/>
    </source>
</evidence>
<dbReference type="AlphaFoldDB" id="A0A8J7TEW7"/>
<keyword evidence="10" id="KW-1133">Transmembrane helix</keyword>
<dbReference type="PANTHER" id="PTHR20914:SF9">
    <property type="entry name" value="COILED, ISOFORM A"/>
    <property type="match status" value="1"/>
</dbReference>